<dbReference type="Proteomes" id="UP000693946">
    <property type="component" value="Linkage Group LG14"/>
</dbReference>
<proteinExistence type="inferred from homology"/>
<evidence type="ECO:0000256" key="4">
    <source>
        <dbReference type="ARBA" id="ARBA00093210"/>
    </source>
</evidence>
<dbReference type="GO" id="GO:0042446">
    <property type="term" value="P:hormone biosynthetic process"/>
    <property type="evidence" value="ECO:0007669"/>
    <property type="project" value="UniProtKB-KW"/>
</dbReference>
<evidence type="ECO:0000256" key="3">
    <source>
        <dbReference type="ARBA" id="ARBA00093206"/>
    </source>
</evidence>
<keyword evidence="9" id="KW-0812">Transmembrane</keyword>
<evidence type="ECO:0000256" key="8">
    <source>
        <dbReference type="RuleBase" id="RU000676"/>
    </source>
</evidence>
<dbReference type="GO" id="GO:0042404">
    <property type="term" value="P:thyroid hormone catabolic process"/>
    <property type="evidence" value="ECO:0007669"/>
    <property type="project" value="UniProtKB-ARBA"/>
</dbReference>
<dbReference type="Pfam" id="PF00837">
    <property type="entry name" value="T4_deiodinase"/>
    <property type="match status" value="1"/>
</dbReference>
<comment type="catalytic activity">
    <reaction evidence="4">
        <text>3'-iodothyronamine + iodide + A + H(+) = 3',5'-diiodothyronamine + AH2</text>
        <dbReference type="Rhea" id="RHEA:83803"/>
        <dbReference type="ChEBI" id="CHEBI:13193"/>
        <dbReference type="ChEBI" id="CHEBI:15378"/>
        <dbReference type="ChEBI" id="CHEBI:16382"/>
        <dbReference type="ChEBI" id="CHEBI:17499"/>
        <dbReference type="ChEBI" id="CHEBI:233339"/>
        <dbReference type="ChEBI" id="CHEBI:233342"/>
    </reaction>
    <physiologicalReaction direction="right-to-left" evidence="4">
        <dbReference type="Rhea" id="RHEA:83805"/>
    </physiologicalReaction>
</comment>
<keyword evidence="9" id="KW-1133">Transmembrane helix</keyword>
<dbReference type="AlphaFoldDB" id="A0AAV6S8V4"/>
<evidence type="ECO:0000256" key="5">
    <source>
        <dbReference type="ARBA" id="ARBA00093219"/>
    </source>
</evidence>
<keyword evidence="9" id="KW-0472">Membrane</keyword>
<comment type="catalytic activity">
    <reaction evidence="7">
        <text>3-iodothyronamine + iodide + A + H(+) = 3,3'-diiodothyronamine + AH2</text>
        <dbReference type="Rhea" id="RHEA:83827"/>
        <dbReference type="ChEBI" id="CHEBI:13193"/>
        <dbReference type="ChEBI" id="CHEBI:15378"/>
        <dbReference type="ChEBI" id="CHEBI:16382"/>
        <dbReference type="ChEBI" id="CHEBI:17499"/>
        <dbReference type="ChEBI" id="CHEBI:231647"/>
        <dbReference type="ChEBI" id="CHEBI:233341"/>
    </reaction>
    <physiologicalReaction direction="right-to-left" evidence="7">
        <dbReference type="Rhea" id="RHEA:83829"/>
    </physiologicalReaction>
</comment>
<accession>A0AAV6S8V4</accession>
<comment type="catalytic activity">
    <reaction evidence="6">
        <text>3,3'-diiodothyronamine + iodide + A + H(+) = 3,3',5'-triiodothyronamine + AH2</text>
        <dbReference type="Rhea" id="RHEA:83795"/>
        <dbReference type="ChEBI" id="CHEBI:13193"/>
        <dbReference type="ChEBI" id="CHEBI:15378"/>
        <dbReference type="ChEBI" id="CHEBI:16382"/>
        <dbReference type="ChEBI" id="CHEBI:17499"/>
        <dbReference type="ChEBI" id="CHEBI:233341"/>
        <dbReference type="ChEBI" id="CHEBI:233343"/>
    </reaction>
    <physiologicalReaction direction="right-to-left" evidence="6">
        <dbReference type="Rhea" id="RHEA:83797"/>
    </physiologicalReaction>
</comment>
<evidence type="ECO:0000256" key="1">
    <source>
        <dbReference type="ARBA" id="ARBA00093186"/>
    </source>
</evidence>
<keyword evidence="8" id="KW-0893">Thyroid hormones biosynthesis</keyword>
<keyword evidence="8" id="KW-0712">Selenocysteine</keyword>
<dbReference type="PANTHER" id="PTHR11781">
    <property type="entry name" value="IODOTHYRONINE DEIODINASE"/>
    <property type="match status" value="1"/>
</dbReference>
<protein>
    <recommendedName>
        <fullName evidence="8">Iodothyronine deiodinase</fullName>
    </recommendedName>
</protein>
<keyword evidence="11" id="KW-1185">Reference proteome</keyword>
<comment type="catalytic activity">
    <reaction evidence="5">
        <text>3,3'-diiodo-L-thyronine sulfate + iodide + A + H(+) = 3,3',5'-triiodo-L-thyronine sulfate + AH2</text>
        <dbReference type="Rhea" id="RHEA:83831"/>
        <dbReference type="ChEBI" id="CHEBI:13193"/>
        <dbReference type="ChEBI" id="CHEBI:15378"/>
        <dbReference type="ChEBI" id="CHEBI:16382"/>
        <dbReference type="ChEBI" id="CHEBI:17499"/>
        <dbReference type="ChEBI" id="CHEBI:176513"/>
        <dbReference type="ChEBI" id="CHEBI:176515"/>
    </reaction>
    <physiologicalReaction direction="right-to-left" evidence="5">
        <dbReference type="Rhea" id="RHEA:83833"/>
    </physiologicalReaction>
</comment>
<dbReference type="InterPro" id="IPR000643">
    <property type="entry name" value="Iodothyronine_deiodinase"/>
</dbReference>
<evidence type="ECO:0000256" key="2">
    <source>
        <dbReference type="ARBA" id="ARBA00093202"/>
    </source>
</evidence>
<dbReference type="PANTHER" id="PTHR11781:SF22">
    <property type="entry name" value="TYPE I IODOTHYRONINE DEIODINASE"/>
    <property type="match status" value="1"/>
</dbReference>
<organism evidence="10 11">
    <name type="scientific">Solea senegalensis</name>
    <name type="common">Senegalese sole</name>
    <dbReference type="NCBI Taxonomy" id="28829"/>
    <lineage>
        <taxon>Eukaryota</taxon>
        <taxon>Metazoa</taxon>
        <taxon>Chordata</taxon>
        <taxon>Craniata</taxon>
        <taxon>Vertebrata</taxon>
        <taxon>Euteleostomi</taxon>
        <taxon>Actinopterygii</taxon>
        <taxon>Neopterygii</taxon>
        <taxon>Teleostei</taxon>
        <taxon>Neoteleostei</taxon>
        <taxon>Acanthomorphata</taxon>
        <taxon>Carangaria</taxon>
        <taxon>Pleuronectiformes</taxon>
        <taxon>Pleuronectoidei</taxon>
        <taxon>Soleidae</taxon>
        <taxon>Solea</taxon>
    </lineage>
</organism>
<evidence type="ECO:0000313" key="10">
    <source>
        <dbReference type="EMBL" id="KAG7513649.1"/>
    </source>
</evidence>
<dbReference type="GO" id="GO:0004800">
    <property type="term" value="F:thyroxine 5'-deiodinase activity"/>
    <property type="evidence" value="ECO:0007669"/>
    <property type="project" value="InterPro"/>
</dbReference>
<gene>
    <name evidence="10" type="ORF">JOB18_013238</name>
</gene>
<sequence>MFLQKLRVYVWTTCVFVFMLALIVTLRIMHFISPYVTKKMIVKVGQKTTMTENPLFTYEDWGPTFMSQIFLKTASKHMWLSLGQEAFTGGDAPDSPVVTMDGERTSVCKFLKDNRPLVLSFGSCT</sequence>
<name>A0AAV6S8V4_SOLSE</name>
<keyword evidence="8" id="KW-0560">Oxidoreductase</keyword>
<comment type="catalytic activity">
    <reaction evidence="3">
        <text>3,3'-diiodo-L-thyronine sulfate + iodide + A + H(+) = 3,3',5-triiodo-L-thyronine sulfate + AH2</text>
        <dbReference type="Rhea" id="RHEA:83751"/>
        <dbReference type="ChEBI" id="CHEBI:13193"/>
        <dbReference type="ChEBI" id="CHEBI:15378"/>
        <dbReference type="ChEBI" id="CHEBI:16382"/>
        <dbReference type="ChEBI" id="CHEBI:17499"/>
        <dbReference type="ChEBI" id="CHEBI:176511"/>
        <dbReference type="ChEBI" id="CHEBI:176515"/>
    </reaction>
    <physiologicalReaction direction="right-to-left" evidence="3">
        <dbReference type="Rhea" id="RHEA:83753"/>
    </physiologicalReaction>
</comment>
<evidence type="ECO:0000313" key="11">
    <source>
        <dbReference type="Proteomes" id="UP000693946"/>
    </source>
</evidence>
<evidence type="ECO:0000256" key="6">
    <source>
        <dbReference type="ARBA" id="ARBA00093236"/>
    </source>
</evidence>
<evidence type="ECO:0000256" key="7">
    <source>
        <dbReference type="ARBA" id="ARBA00093242"/>
    </source>
</evidence>
<comment type="function">
    <text evidence="8">Responsible for the deiodination of T4 (3,5,3',5'-tetraiodothyronine).</text>
</comment>
<comment type="similarity">
    <text evidence="8">Belongs to the iodothyronine deiodinase family.</text>
</comment>
<comment type="caution">
    <text evidence="10">The sequence shown here is derived from an EMBL/GenBank/DDBJ whole genome shotgun (WGS) entry which is preliminary data.</text>
</comment>
<evidence type="ECO:0000256" key="9">
    <source>
        <dbReference type="SAM" id="Phobius"/>
    </source>
</evidence>
<comment type="catalytic activity">
    <reaction evidence="1">
        <text>3-iodo-L-thyronine + iodide + A + H(+) = 3,3'-diiodo-L-thyronine + AH2</text>
        <dbReference type="Rhea" id="RHEA:83783"/>
        <dbReference type="ChEBI" id="CHEBI:13193"/>
        <dbReference type="ChEBI" id="CHEBI:15378"/>
        <dbReference type="ChEBI" id="CHEBI:16382"/>
        <dbReference type="ChEBI" id="CHEBI:17499"/>
        <dbReference type="ChEBI" id="CHEBI:176514"/>
        <dbReference type="ChEBI" id="CHEBI:232627"/>
    </reaction>
    <physiologicalReaction direction="right-to-left" evidence="1">
        <dbReference type="Rhea" id="RHEA:83785"/>
    </physiologicalReaction>
</comment>
<reference evidence="10 11" key="1">
    <citation type="journal article" date="2021" name="Sci. Rep.">
        <title>Chromosome anchoring in Senegalese sole (Solea senegalensis) reveals sex-associated markers and genome rearrangements in flatfish.</title>
        <authorList>
            <person name="Guerrero-Cozar I."/>
            <person name="Gomez-Garrido J."/>
            <person name="Berbel C."/>
            <person name="Martinez-Blanch J.F."/>
            <person name="Alioto T."/>
            <person name="Claros M.G."/>
            <person name="Gagnaire P.A."/>
            <person name="Manchado M."/>
        </authorList>
    </citation>
    <scope>NUCLEOTIDE SEQUENCE [LARGE SCALE GENOMIC DNA]</scope>
    <source>
        <strain evidence="10">Sse05_10M</strain>
    </source>
</reference>
<comment type="catalytic activity">
    <reaction evidence="2">
        <text>3,3',5'-triiodo-L-thyronine sulfate + iodide + A + H(+) = L-thyroxine sulfate + AH2</text>
        <dbReference type="Rhea" id="RHEA:83835"/>
        <dbReference type="ChEBI" id="CHEBI:13193"/>
        <dbReference type="ChEBI" id="CHEBI:15378"/>
        <dbReference type="ChEBI" id="CHEBI:16382"/>
        <dbReference type="ChEBI" id="CHEBI:17499"/>
        <dbReference type="ChEBI" id="CHEBI:176512"/>
        <dbReference type="ChEBI" id="CHEBI:176513"/>
    </reaction>
    <physiologicalReaction direction="right-to-left" evidence="2">
        <dbReference type="Rhea" id="RHEA:83837"/>
    </physiologicalReaction>
</comment>
<dbReference type="EMBL" id="JAGKHQ010000006">
    <property type="protein sequence ID" value="KAG7513649.1"/>
    <property type="molecule type" value="Genomic_DNA"/>
</dbReference>
<feature type="transmembrane region" description="Helical" evidence="9">
    <location>
        <begin position="6"/>
        <end position="29"/>
    </location>
</feature>